<dbReference type="AlphaFoldDB" id="A0A831RVK6"/>
<dbReference type="PANTHER" id="PTHR30619:SF1">
    <property type="entry name" value="RECOMBINATION PROTEIN 2"/>
    <property type="match status" value="1"/>
</dbReference>
<dbReference type="Proteomes" id="UP000886339">
    <property type="component" value="Unassembled WGS sequence"/>
</dbReference>
<sequence length="304" mass="33876">MGIARQGRRLAGCGIQCHRQPGRRHSSFFRRPKMKYLWGWLLFFMIAPVAAGPQLVVLDVGEGQSLLVQQGDRGILIDTGHPGKARHVLDRLSALGVAHLDYLMLTHLHPDHAGGYFRLREAWPETPVLYSGQPLPADVQPDLTRWVNDALGQDPNRRILTAGDTLQWQGITLEVLWPEKFMNRNLNEHSLVLLLSHGETRVLIMGDANQTVEQALLRQKRLPESIDVLVVGHHGAADASSKAFIDRVHPKLAIISVNSNNIRGYPSAEVLRRLEKAGAKLLRTDRQGEISLDLETGVLSPDSR</sequence>
<feature type="transmembrane region" description="Helical" evidence="1">
    <location>
        <begin position="36"/>
        <end position="56"/>
    </location>
</feature>
<keyword evidence="1" id="KW-0812">Transmembrane</keyword>
<keyword evidence="1" id="KW-0472">Membrane</keyword>
<dbReference type="SMART" id="SM00849">
    <property type="entry name" value="Lactamase_B"/>
    <property type="match status" value="1"/>
</dbReference>
<dbReference type="InterPro" id="IPR036866">
    <property type="entry name" value="RibonucZ/Hydroxyglut_hydro"/>
</dbReference>
<dbReference type="InterPro" id="IPR035681">
    <property type="entry name" value="ComA-like_MBL"/>
</dbReference>
<dbReference type="Pfam" id="PF00753">
    <property type="entry name" value="Lactamase_B"/>
    <property type="match status" value="1"/>
</dbReference>
<feature type="domain" description="Metallo-beta-lactamase" evidence="2">
    <location>
        <begin position="62"/>
        <end position="259"/>
    </location>
</feature>
<dbReference type="Gene3D" id="3.60.15.10">
    <property type="entry name" value="Ribonuclease Z/Hydroxyacylglutathione hydrolase-like"/>
    <property type="match status" value="1"/>
</dbReference>
<dbReference type="PANTHER" id="PTHR30619">
    <property type="entry name" value="DNA INTERNALIZATION/COMPETENCE PROTEIN COMEC/REC2"/>
    <property type="match status" value="1"/>
</dbReference>
<evidence type="ECO:0000313" key="3">
    <source>
        <dbReference type="EMBL" id="HEC05744.1"/>
    </source>
</evidence>
<dbReference type="EMBL" id="DRLF01000105">
    <property type="protein sequence ID" value="HEC05744.1"/>
    <property type="molecule type" value="Genomic_DNA"/>
</dbReference>
<reference evidence="3" key="1">
    <citation type="journal article" date="2020" name="mSystems">
        <title>Genome- and Community-Level Interaction Insights into Carbon Utilization and Element Cycling Functions of Hydrothermarchaeota in Hydrothermal Sediment.</title>
        <authorList>
            <person name="Zhou Z."/>
            <person name="Liu Y."/>
            <person name="Xu W."/>
            <person name="Pan J."/>
            <person name="Luo Z.H."/>
            <person name="Li M."/>
        </authorList>
    </citation>
    <scope>NUCLEOTIDE SEQUENCE [LARGE SCALE GENOMIC DNA]</scope>
    <source>
        <strain evidence="3">HyVt-458</strain>
    </source>
</reference>
<comment type="caution">
    <text evidence="3">The sequence shown here is derived from an EMBL/GenBank/DDBJ whole genome shotgun (WGS) entry which is preliminary data.</text>
</comment>
<dbReference type="SUPFAM" id="SSF56281">
    <property type="entry name" value="Metallo-hydrolase/oxidoreductase"/>
    <property type="match status" value="1"/>
</dbReference>
<accession>A0A831RVK6</accession>
<protein>
    <submittedName>
        <fullName evidence="3">MBL fold metallo-hydrolase</fullName>
    </submittedName>
</protein>
<dbReference type="CDD" id="cd07731">
    <property type="entry name" value="ComA-like_MBL-fold"/>
    <property type="match status" value="1"/>
</dbReference>
<keyword evidence="1" id="KW-1133">Transmembrane helix</keyword>
<proteinExistence type="predicted"/>
<organism evidence="3">
    <name type="scientific">Thiolapillus brandeum</name>
    <dbReference type="NCBI Taxonomy" id="1076588"/>
    <lineage>
        <taxon>Bacteria</taxon>
        <taxon>Pseudomonadati</taxon>
        <taxon>Pseudomonadota</taxon>
        <taxon>Gammaproteobacteria</taxon>
        <taxon>Chromatiales</taxon>
        <taxon>Sedimenticolaceae</taxon>
        <taxon>Thiolapillus</taxon>
    </lineage>
</organism>
<gene>
    <name evidence="3" type="ORF">ENJ12_02755</name>
</gene>
<dbReference type="InterPro" id="IPR052159">
    <property type="entry name" value="Competence_DNA_uptake"/>
</dbReference>
<evidence type="ECO:0000259" key="2">
    <source>
        <dbReference type="SMART" id="SM00849"/>
    </source>
</evidence>
<evidence type="ECO:0000256" key="1">
    <source>
        <dbReference type="SAM" id="Phobius"/>
    </source>
</evidence>
<name>A0A831RVK6_9GAMM</name>
<dbReference type="InterPro" id="IPR001279">
    <property type="entry name" value="Metallo-B-lactamas"/>
</dbReference>